<evidence type="ECO:0000256" key="1">
    <source>
        <dbReference type="SAM" id="Phobius"/>
    </source>
</evidence>
<evidence type="ECO:0000313" key="3">
    <source>
        <dbReference type="EMBL" id="GAB1226413.1"/>
    </source>
</evidence>
<reference evidence="3 4" key="1">
    <citation type="journal article" date="2019" name="PLoS Negl. Trop. Dis.">
        <title>Whole genome sequencing of Entamoeba nuttalli reveals mammalian host-related molecular signatures and a novel octapeptide-repeat surface protein.</title>
        <authorList>
            <person name="Tanaka M."/>
            <person name="Makiuchi T."/>
            <person name="Komiyama T."/>
            <person name="Shiina T."/>
            <person name="Osaki K."/>
            <person name="Tachibana H."/>
        </authorList>
    </citation>
    <scope>NUCLEOTIDE SEQUENCE [LARGE SCALE GENOMIC DNA]</scope>
    <source>
        <strain evidence="3 4">P19-061405</strain>
    </source>
</reference>
<dbReference type="InterPro" id="IPR052766">
    <property type="entry name" value="S41A_metabolite_peptidase"/>
</dbReference>
<dbReference type="Proteomes" id="UP001628156">
    <property type="component" value="Unassembled WGS sequence"/>
</dbReference>
<accession>A0ABQ0DUG0</accession>
<dbReference type="PANTHER" id="PTHR37049:SF4">
    <property type="entry name" value="RHODANESE DOMAIN-CONTAINING PROTEIN"/>
    <property type="match status" value="1"/>
</dbReference>
<dbReference type="InterPro" id="IPR029045">
    <property type="entry name" value="ClpP/crotonase-like_dom_sf"/>
</dbReference>
<dbReference type="EMBL" id="BAAFRS010000287">
    <property type="protein sequence ID" value="GAB1226413.1"/>
    <property type="molecule type" value="Genomic_DNA"/>
</dbReference>
<comment type="caution">
    <text evidence="3">The sequence shown here is derived from an EMBL/GenBank/DDBJ whole genome shotgun (WGS) entry which is preliminary data.</text>
</comment>
<evidence type="ECO:0008006" key="5">
    <source>
        <dbReference type="Google" id="ProtNLM"/>
    </source>
</evidence>
<keyword evidence="1" id="KW-0472">Membrane</keyword>
<dbReference type="SUPFAM" id="SSF52096">
    <property type="entry name" value="ClpP/crotonase"/>
    <property type="match status" value="1"/>
</dbReference>
<evidence type="ECO:0000256" key="2">
    <source>
        <dbReference type="SAM" id="SignalP"/>
    </source>
</evidence>
<feature type="signal peptide" evidence="2">
    <location>
        <begin position="1"/>
        <end position="20"/>
    </location>
</feature>
<feature type="transmembrane region" description="Helical" evidence="1">
    <location>
        <begin position="671"/>
        <end position="698"/>
    </location>
</feature>
<feature type="chain" id="PRO_5046456458" description="VWFA domain-containing protein" evidence="2">
    <location>
        <begin position="21"/>
        <end position="713"/>
    </location>
</feature>
<evidence type="ECO:0000313" key="4">
    <source>
        <dbReference type="Proteomes" id="UP001628156"/>
    </source>
</evidence>
<keyword evidence="1" id="KW-0812">Transmembrane</keyword>
<proteinExistence type="predicted"/>
<protein>
    <recommendedName>
        <fullName evidence="5">VWFA domain-containing protein</fullName>
    </recommendedName>
</protein>
<dbReference type="PANTHER" id="PTHR37049">
    <property type="entry name" value="PEPTIDASE S41 FAMILY PROTEIN"/>
    <property type="match status" value="1"/>
</dbReference>
<organism evidence="3 4">
    <name type="scientific">Entamoeba nuttalli</name>
    <dbReference type="NCBI Taxonomy" id="412467"/>
    <lineage>
        <taxon>Eukaryota</taxon>
        <taxon>Amoebozoa</taxon>
        <taxon>Evosea</taxon>
        <taxon>Archamoebae</taxon>
        <taxon>Mastigamoebida</taxon>
        <taxon>Entamoebidae</taxon>
        <taxon>Entamoeba</taxon>
    </lineage>
</organism>
<name>A0ABQ0DUG0_9EUKA</name>
<gene>
    <name evidence="3" type="ORF">ENUP19_0287G0028</name>
</gene>
<keyword evidence="1" id="KW-1133">Transmembrane helix</keyword>
<sequence>MLIPLFIAIASAFTCDSLNANTLYSPDEAFECIESIQTTEEFNTKLLGDITTLFETYVYKDIVKNPPQPSIDSNYFTSVDIDERLKSINVKQTQLYSFYQDIQRLFFDIHDLHLSFSLESSENNTYVFDYFYYYLPFNFNIERDKKVYLSPSNVHVNYSIPEIFEKNKNIEVLSINGEPPLNFIRKYGNEHTGLKSPHGRFTYALESFNFGSLASNPLTKEFFNTPIEIKWSDDSSVIVSYKLLYLPTRFLSKRAQTALNLRRQRKVFSPIKPHDLFPELKQSSKSEFDLETSFSSLACKTYKEENRSINLLVLQTFYPSPLEEDEFFEVFEKCIQQFDSNNYPITVILPLNGGGYTDLESNFENVLAPHADTSFIGSVRVSEGTENCLKFGYASLFADPTNCSVRFDEPLLSRKPIGSWYSDPIIDHYGDVEHKRSQPSLAPPQQMLASRLVNNPRKPTDIVVFTDGFCYSACSLLTKGLREKGNAIIVGFEGDPEKENSFFDAGQSPTFVIEDINTLTPEAFDLHTYGGSMQISFFETYRFKYDYNETIPREFLLDPINERSNLYSYKESMIDSFADEAIQIINKYKNECDSNNKRLVKVDIACDKEILIEHAHGGYECGDDNKWTKKCVASYCDDGFKFDYENQKCIIDVCYSQDDSQSDNDDHSFNYWIVISFGILAILILIIALAIGLTIVIISYRKMKAKSKYNAFE</sequence>
<dbReference type="Gene3D" id="3.90.226.10">
    <property type="entry name" value="2-enoyl-CoA Hydratase, Chain A, domain 1"/>
    <property type="match status" value="1"/>
</dbReference>
<keyword evidence="4" id="KW-1185">Reference proteome</keyword>
<keyword evidence="2" id="KW-0732">Signal</keyword>